<dbReference type="OrthoDB" id="128043at2"/>
<evidence type="ECO:0000256" key="2">
    <source>
        <dbReference type="SAM" id="SignalP"/>
    </source>
</evidence>
<feature type="region of interest" description="Disordered" evidence="1">
    <location>
        <begin position="307"/>
        <end position="333"/>
    </location>
</feature>
<keyword evidence="2" id="KW-0732">Signal</keyword>
<dbReference type="AlphaFoldDB" id="A0A4R7TA35"/>
<sequence>MTRAVALRLGAYAGALALAFAGAFALGSAVDPIAAADPAAKTGDQPMAGMGDEGGTHGAGHQVDSPGAQPPGLAVSQDGYTLAPATTFFQQGKQETLKFTIVGPDGKPVTQYTKTHEKDLHLIVVRRDLSGFHHVHPSRDASGVWSIPFTFTAGGTWRIFTDFQPAGHGKTLTLGSDVNVSGLYVPVPLPAASSVTSTDGYDVTLAGTPAAGKESELTFSVSKNGKPVSDLEPYLGAFGHLVSLRSGDLAYLHNHPAQEAAPGSKGGPQIKFATTFPTASTYSLFLDFQHGGKVHTAEFRVDVTGQAIVPSPMPSGMPNNSGTPGHEETPHGH</sequence>
<evidence type="ECO:0000313" key="3">
    <source>
        <dbReference type="EMBL" id="TDU88872.1"/>
    </source>
</evidence>
<dbReference type="RefSeq" id="WP_133978661.1">
    <property type="nucleotide sequence ID" value="NZ_SOCE01000001.1"/>
</dbReference>
<protein>
    <recommendedName>
        <fullName evidence="5">Secreted protein</fullName>
    </recommendedName>
</protein>
<feature type="region of interest" description="Disordered" evidence="1">
    <location>
        <begin position="40"/>
        <end position="76"/>
    </location>
</feature>
<gene>
    <name evidence="3" type="ORF">EV138_2424</name>
</gene>
<comment type="caution">
    <text evidence="3">The sequence shown here is derived from an EMBL/GenBank/DDBJ whole genome shotgun (WGS) entry which is preliminary data.</text>
</comment>
<feature type="chain" id="PRO_5038577800" description="Secreted protein" evidence="2">
    <location>
        <begin position="26"/>
        <end position="333"/>
    </location>
</feature>
<proteinExistence type="predicted"/>
<evidence type="ECO:0000313" key="4">
    <source>
        <dbReference type="Proteomes" id="UP000295151"/>
    </source>
</evidence>
<name>A0A4R7TA35_9ACTN</name>
<feature type="signal peptide" evidence="2">
    <location>
        <begin position="1"/>
        <end position="25"/>
    </location>
</feature>
<evidence type="ECO:0000256" key="1">
    <source>
        <dbReference type="SAM" id="MobiDB-lite"/>
    </source>
</evidence>
<evidence type="ECO:0008006" key="5">
    <source>
        <dbReference type="Google" id="ProtNLM"/>
    </source>
</evidence>
<organism evidence="3 4">
    <name type="scientific">Kribbella voronezhensis</name>
    <dbReference type="NCBI Taxonomy" id="2512212"/>
    <lineage>
        <taxon>Bacteria</taxon>
        <taxon>Bacillati</taxon>
        <taxon>Actinomycetota</taxon>
        <taxon>Actinomycetes</taxon>
        <taxon>Propionibacteriales</taxon>
        <taxon>Kribbellaceae</taxon>
        <taxon>Kribbella</taxon>
    </lineage>
</organism>
<keyword evidence="4" id="KW-1185">Reference proteome</keyword>
<reference evidence="3 4" key="1">
    <citation type="submission" date="2019-03" db="EMBL/GenBank/DDBJ databases">
        <title>Genomic Encyclopedia of Type Strains, Phase III (KMG-III): the genomes of soil and plant-associated and newly described type strains.</title>
        <authorList>
            <person name="Whitman W."/>
        </authorList>
    </citation>
    <scope>NUCLEOTIDE SEQUENCE [LARGE SCALE GENOMIC DNA]</scope>
    <source>
        <strain evidence="3 4">VKM Ac-2575</strain>
    </source>
</reference>
<dbReference type="Proteomes" id="UP000295151">
    <property type="component" value="Unassembled WGS sequence"/>
</dbReference>
<dbReference type="EMBL" id="SOCE01000001">
    <property type="protein sequence ID" value="TDU88872.1"/>
    <property type="molecule type" value="Genomic_DNA"/>
</dbReference>
<accession>A0A4R7TA35</accession>